<dbReference type="AlphaFoldDB" id="A0A918G2F8"/>
<reference evidence="3" key="1">
    <citation type="journal article" date="2014" name="Int. J. Syst. Evol. Microbiol.">
        <title>Complete genome sequence of Corynebacterium casei LMG S-19264T (=DSM 44701T), isolated from a smear-ripened cheese.</title>
        <authorList>
            <consortium name="US DOE Joint Genome Institute (JGI-PGF)"/>
            <person name="Walter F."/>
            <person name="Albersmeier A."/>
            <person name="Kalinowski J."/>
            <person name="Ruckert C."/>
        </authorList>
    </citation>
    <scope>NUCLEOTIDE SEQUENCE</scope>
    <source>
        <strain evidence="3">JCM 3276</strain>
    </source>
</reference>
<dbReference type="InterPro" id="IPR022603">
    <property type="entry name" value="DUF3152"/>
</dbReference>
<dbReference type="Proteomes" id="UP000660680">
    <property type="component" value="Unassembled WGS sequence"/>
</dbReference>
<protein>
    <recommendedName>
        <fullName evidence="2">DUF3152 domain-containing protein</fullName>
    </recommendedName>
</protein>
<feature type="region of interest" description="Disordered" evidence="1">
    <location>
        <begin position="88"/>
        <end position="135"/>
    </location>
</feature>
<evidence type="ECO:0000259" key="2">
    <source>
        <dbReference type="Pfam" id="PF11350"/>
    </source>
</evidence>
<sequence length="335" mass="35441">MSEWDGSSPSATAEPDEERYRPGARRTAAEPLAASWRPDPTAGGGARKHARRGFFATYGWRVYAVPVLLAVTGLVVVQTAADRSPETTAAGLNPALSQTQQATTTPGPALTERPPVDLDIPSAELPSGGSYAKSGSGEWRVLAGSGKQVGEGRLYTYTVEVEGGIPAAQYGGDDVFAGIVDGTLSDPRGWTSLGEVAVRRVGPGENADFQVSLTTPETTRRVCGFTIKYDSSCAINDRVVLNLARWVRGAVAFEADVLTYRKYVINHEVGHVFDLGHVGCAKTGDLAPVMMQQTFGVANDYVHELNRASGGGGVPKDGKVCKPNAWPNPQARPGN</sequence>
<feature type="region of interest" description="Disordered" evidence="1">
    <location>
        <begin position="313"/>
        <end position="335"/>
    </location>
</feature>
<proteinExistence type="predicted"/>
<evidence type="ECO:0000313" key="4">
    <source>
        <dbReference type="Proteomes" id="UP000660680"/>
    </source>
</evidence>
<evidence type="ECO:0000256" key="1">
    <source>
        <dbReference type="SAM" id="MobiDB-lite"/>
    </source>
</evidence>
<feature type="region of interest" description="Disordered" evidence="1">
    <location>
        <begin position="1"/>
        <end position="48"/>
    </location>
</feature>
<accession>A0A918G2F8</accession>
<reference evidence="3" key="2">
    <citation type="submission" date="2020-09" db="EMBL/GenBank/DDBJ databases">
        <authorList>
            <person name="Sun Q."/>
            <person name="Ohkuma M."/>
        </authorList>
    </citation>
    <scope>NUCLEOTIDE SEQUENCE</scope>
    <source>
        <strain evidence="3">JCM 3276</strain>
    </source>
</reference>
<feature type="domain" description="DUF3152" evidence="2">
    <location>
        <begin position="125"/>
        <end position="329"/>
    </location>
</feature>
<evidence type="ECO:0000313" key="3">
    <source>
        <dbReference type="EMBL" id="GGS12851.1"/>
    </source>
</evidence>
<dbReference type="RefSeq" id="WP_189208265.1">
    <property type="nucleotide sequence ID" value="NZ_BMRB01000001.1"/>
</dbReference>
<dbReference type="EMBL" id="BMRB01000001">
    <property type="protein sequence ID" value="GGS12851.1"/>
    <property type="molecule type" value="Genomic_DNA"/>
</dbReference>
<dbReference type="SUPFAM" id="SSF55486">
    <property type="entry name" value="Metalloproteases ('zincins'), catalytic domain"/>
    <property type="match status" value="1"/>
</dbReference>
<comment type="caution">
    <text evidence="3">The sequence shown here is derived from an EMBL/GenBank/DDBJ whole genome shotgun (WGS) entry which is preliminary data.</text>
</comment>
<feature type="compositionally biased region" description="Polar residues" evidence="1">
    <location>
        <begin position="1"/>
        <end position="11"/>
    </location>
</feature>
<organism evidence="3 4">
    <name type="scientific">Actinokineospora fastidiosa</name>
    <dbReference type="NCBI Taxonomy" id="1816"/>
    <lineage>
        <taxon>Bacteria</taxon>
        <taxon>Bacillati</taxon>
        <taxon>Actinomycetota</taxon>
        <taxon>Actinomycetes</taxon>
        <taxon>Pseudonocardiales</taxon>
        <taxon>Pseudonocardiaceae</taxon>
        <taxon>Actinokineospora</taxon>
    </lineage>
</organism>
<keyword evidence="4" id="KW-1185">Reference proteome</keyword>
<gene>
    <name evidence="3" type="ORF">GCM10010171_00680</name>
</gene>
<dbReference type="Pfam" id="PF11350">
    <property type="entry name" value="DUF3152"/>
    <property type="match status" value="1"/>
</dbReference>
<name>A0A918G2F8_9PSEU</name>